<dbReference type="InterPro" id="IPR036322">
    <property type="entry name" value="WD40_repeat_dom_sf"/>
</dbReference>
<dbReference type="Pfam" id="PF25168">
    <property type="entry name" value="Beta-prop_WDR36-Utp21_2nd"/>
    <property type="match status" value="1"/>
</dbReference>
<proteinExistence type="predicted"/>
<feature type="repeat" description="WD" evidence="1">
    <location>
        <begin position="263"/>
        <end position="294"/>
    </location>
</feature>
<dbReference type="InterPro" id="IPR001680">
    <property type="entry name" value="WD40_rpt"/>
</dbReference>
<dbReference type="AlphaFoldDB" id="A0A0C2JJ31"/>
<protein>
    <submittedName>
        <fullName evidence="3">WD repeat-containing protein 36</fullName>
    </submittedName>
</protein>
<dbReference type="EMBL" id="JWZT01002428">
    <property type="protein sequence ID" value="KII69393.1"/>
    <property type="molecule type" value="Genomic_DNA"/>
</dbReference>
<dbReference type="OrthoDB" id="10250769at2759"/>
<dbReference type="SUPFAM" id="SSF50978">
    <property type="entry name" value="WD40 repeat-like"/>
    <property type="match status" value="2"/>
</dbReference>
<name>A0A0C2JJ31_THEKT</name>
<accession>A0A0C2JJ31</accession>
<dbReference type="InterPro" id="IPR059157">
    <property type="entry name" value="WDR36-Utp21_N"/>
</dbReference>
<dbReference type="GO" id="GO:0034388">
    <property type="term" value="C:Pwp2p-containing subcomplex of 90S preribosome"/>
    <property type="evidence" value="ECO:0007669"/>
    <property type="project" value="TreeGrafter"/>
</dbReference>
<evidence type="ECO:0000259" key="2">
    <source>
        <dbReference type="Pfam" id="PF25171"/>
    </source>
</evidence>
<reference evidence="3 4" key="1">
    <citation type="journal article" date="2014" name="Genome Biol. Evol.">
        <title>The genome of the myxosporean Thelohanellus kitauei shows adaptations to nutrient acquisition within its fish host.</title>
        <authorList>
            <person name="Yang Y."/>
            <person name="Xiong J."/>
            <person name="Zhou Z."/>
            <person name="Huo F."/>
            <person name="Miao W."/>
            <person name="Ran C."/>
            <person name="Liu Y."/>
            <person name="Zhang J."/>
            <person name="Feng J."/>
            <person name="Wang M."/>
            <person name="Wang M."/>
            <person name="Wang L."/>
            <person name="Yao B."/>
        </authorList>
    </citation>
    <scope>NUCLEOTIDE SEQUENCE [LARGE SCALE GENOMIC DNA]</scope>
    <source>
        <strain evidence="3">Wuqing</strain>
    </source>
</reference>
<organism evidence="3 4">
    <name type="scientific">Thelohanellus kitauei</name>
    <name type="common">Myxosporean</name>
    <dbReference type="NCBI Taxonomy" id="669202"/>
    <lineage>
        <taxon>Eukaryota</taxon>
        <taxon>Metazoa</taxon>
        <taxon>Cnidaria</taxon>
        <taxon>Myxozoa</taxon>
        <taxon>Myxosporea</taxon>
        <taxon>Bivalvulida</taxon>
        <taxon>Platysporina</taxon>
        <taxon>Myxobolidae</taxon>
        <taxon>Thelohanellus</taxon>
    </lineage>
</organism>
<dbReference type="Proteomes" id="UP000031668">
    <property type="component" value="Unassembled WGS sequence"/>
</dbReference>
<dbReference type="PANTHER" id="PTHR22840:SF12">
    <property type="entry name" value="WD REPEAT-CONTAINING PROTEIN 36"/>
    <property type="match status" value="1"/>
</dbReference>
<dbReference type="OMA" id="NIIYAWR"/>
<comment type="caution">
    <text evidence="3">The sequence shown here is derived from an EMBL/GenBank/DDBJ whole genome shotgun (WGS) entry which is preliminary data.</text>
</comment>
<dbReference type="GO" id="GO:0006364">
    <property type="term" value="P:rRNA processing"/>
    <property type="evidence" value="ECO:0007669"/>
    <property type="project" value="TreeGrafter"/>
</dbReference>
<dbReference type="Gene3D" id="2.130.10.10">
    <property type="entry name" value="YVTN repeat-like/Quinoprotein amine dehydrogenase"/>
    <property type="match status" value="2"/>
</dbReference>
<dbReference type="PROSITE" id="PS50082">
    <property type="entry name" value="WD_REPEATS_2"/>
    <property type="match status" value="1"/>
</dbReference>
<sequence length="516" mass="58420">MDISSRIFHQYRVIGNFCCEKGFCMENVGSNNFVTTSIGNAFHTYDVKKLNLIAASDPVVETIHMLSSTENGEILCAHGTKLSVWKRGKMIGEPWIHESNISRIYAIGNVVACYEESGELNVYHVPERRLISSIQFSGEFEITAWCHPPTYINKIVIGFKSGHLQIWNIITCQMVQSLTKFEGQITCIKESPILDIIAVGVGSLLYIFNCKKNENIFLFKSDIEIAFISFRNTKDDVYHLAFCGVQSDILILDIEKNQLVCSIPAHTKNISGINYVNCQPLLVTASGDNSIKIWIFDHMDGSARLLKSRSGIPDSISKLRFIPGPRGLNLLSASGSFLRFTNCNRDEQSFDFSYGRPRKDWKDKSSESRPFYLPPISDFDEYFFDNIVTCHQKTNWVQAWRLDKKKISKLKLKHSLLQNQIPTCVKITACGNNCMVGYNHGSLELFNLESGAHRASFVDTGRKSSAIVGVAVDGRNILCASIDKSHLRIWFFKNHSLKTRVKLLFSPKKIEINRQK</sequence>
<dbReference type="Pfam" id="PF25171">
    <property type="entry name" value="Beta-prop_WDR36-Utp21_1st"/>
    <property type="match status" value="1"/>
</dbReference>
<keyword evidence="4" id="KW-1185">Reference proteome</keyword>
<dbReference type="PANTHER" id="PTHR22840">
    <property type="entry name" value="WD REPEAT-CONTAINING PROTEIN 36"/>
    <property type="match status" value="1"/>
</dbReference>
<evidence type="ECO:0000256" key="1">
    <source>
        <dbReference type="PROSITE-ProRule" id="PRU00221"/>
    </source>
</evidence>
<evidence type="ECO:0000313" key="4">
    <source>
        <dbReference type="Proteomes" id="UP000031668"/>
    </source>
</evidence>
<dbReference type="GO" id="GO:0032040">
    <property type="term" value="C:small-subunit processome"/>
    <property type="evidence" value="ECO:0007669"/>
    <property type="project" value="TreeGrafter"/>
</dbReference>
<evidence type="ECO:0000313" key="3">
    <source>
        <dbReference type="EMBL" id="KII69393.1"/>
    </source>
</evidence>
<dbReference type="SMART" id="SM00320">
    <property type="entry name" value="WD40"/>
    <property type="match status" value="3"/>
</dbReference>
<keyword evidence="1" id="KW-0853">WD repeat</keyword>
<dbReference type="PROSITE" id="PS50294">
    <property type="entry name" value="WD_REPEATS_REGION"/>
    <property type="match status" value="1"/>
</dbReference>
<feature type="domain" description="WDR36/Utp21 N-terminal" evidence="2">
    <location>
        <begin position="34"/>
        <end position="297"/>
    </location>
</feature>
<gene>
    <name evidence="3" type="ORF">RF11_11036</name>
</gene>
<dbReference type="InterPro" id="IPR015943">
    <property type="entry name" value="WD40/YVTN_repeat-like_dom_sf"/>
</dbReference>